<sequence length="722" mass="80146">MPASTVDRRRLVRRHNPVLTAAHPTGVLTVGNGDVALTVDITGLQTFPAFHELEPDPHRVVGTGIDGLPEQRVRVFDIDDFQIPLRTQSSWAWYRTRTTREFDRDETVTRYDTARGPVPYYDRMGLQRAGDEIAEEFAAGAWFHYNPRRAHLGRLVLTPPAGVPQLIDIAAMTDPRAELDLWSGRVRAEYSIGGEAVTVTTVAHPEQDAFAAKLESPLLLSGWGIAWTFDTQPDDLAPFELPLAESTTWTRLDPARWAARRRVETMSYGVEISTSGELGRQGEHSVVATAAAESLEVVVSLHAEDRGAEHLPPSYGQVVRAAEAWWEDHWSNGIAVSFAGSDDERAGELERRVVLSQYLTAVNSAGSTPPAETGLTYNTWTGKFHLEMHWWHAAHFALWGRGHLIERSLDWYHGALDAARATASWQGYRGVRWPKQTDPSAAESPSNIGVFLVWQQPHIIHLLELLRQEGRGMEFLRAHYPLVQETAEFMVDFVEEQDGAFVLPPPIIPAQESYLADRRTNANPTFELAYWSWALDVANEWRSLLGLEVREEWERVARNMAKPAVLDDGTYAALSTPPHLIRKDHPSMLMALGWLPPNDAVDPDAMRATLDAVWARWDLQSSWGWDYPVMAMTAARLGDLSLAFDALLLPSPKNEFLPNGHNPQIPGFLSLYLPANGGLLAAIAHIVTAIEDGAALPDGWRVTYDGASAPSVSEHRAASAAV</sequence>
<dbReference type="GO" id="GO:0005975">
    <property type="term" value="P:carbohydrate metabolic process"/>
    <property type="evidence" value="ECO:0007669"/>
    <property type="project" value="InterPro"/>
</dbReference>
<protein>
    <recommendedName>
        <fullName evidence="2">Glycoside hydrolase family 65</fullName>
    </recommendedName>
</protein>
<dbReference type="InterPro" id="IPR012341">
    <property type="entry name" value="6hp_glycosidase-like_sf"/>
</dbReference>
<accession>A0AAU7VUV7</accession>
<dbReference type="InterPro" id="IPR008928">
    <property type="entry name" value="6-hairpin_glycosidase_sf"/>
</dbReference>
<dbReference type="RefSeq" id="WP_350351289.1">
    <property type="nucleotide sequence ID" value="NZ_CP158357.1"/>
</dbReference>
<gene>
    <name evidence="1" type="ORF">ABS642_18485</name>
</gene>
<name>A0AAU7VUV7_9MICO</name>
<reference evidence="1" key="1">
    <citation type="submission" date="2024-06" db="EMBL/GenBank/DDBJ databases">
        <title>Draft genome sequence of Microbacterium sp. strain A8/3-1, isolated from Oxytropis tragacanthoides Fisch. ex DC. Root nodules in the Altai region of Russia.</title>
        <authorList>
            <person name="Sazanova A."/>
            <person name="Guro P."/>
            <person name="Kuznetsova I."/>
            <person name="Belimov A."/>
            <person name="Safronova V."/>
        </authorList>
    </citation>
    <scope>NUCLEOTIDE SEQUENCE</scope>
    <source>
        <strain evidence="1">A8/3-1</strain>
    </source>
</reference>
<evidence type="ECO:0008006" key="2">
    <source>
        <dbReference type="Google" id="ProtNLM"/>
    </source>
</evidence>
<organism evidence="1">
    <name type="scientific">Microbacterium sp. A8/3-1</name>
    <dbReference type="NCBI Taxonomy" id="3160749"/>
    <lineage>
        <taxon>Bacteria</taxon>
        <taxon>Bacillati</taxon>
        <taxon>Actinomycetota</taxon>
        <taxon>Actinomycetes</taxon>
        <taxon>Micrococcales</taxon>
        <taxon>Microbacteriaceae</taxon>
        <taxon>Microbacterium</taxon>
    </lineage>
</organism>
<proteinExistence type="predicted"/>
<dbReference type="Gene3D" id="1.50.10.10">
    <property type="match status" value="1"/>
</dbReference>
<dbReference type="SUPFAM" id="SSF48208">
    <property type="entry name" value="Six-hairpin glycosidases"/>
    <property type="match status" value="1"/>
</dbReference>
<dbReference type="AlphaFoldDB" id="A0AAU7VUV7"/>
<evidence type="ECO:0000313" key="1">
    <source>
        <dbReference type="EMBL" id="XBX77878.1"/>
    </source>
</evidence>
<dbReference type="EMBL" id="CP158357">
    <property type="protein sequence ID" value="XBX77878.1"/>
    <property type="molecule type" value="Genomic_DNA"/>
</dbReference>